<dbReference type="InterPro" id="IPR050361">
    <property type="entry name" value="MPP/UQCRC_Complex"/>
</dbReference>
<dbReference type="EMBL" id="CAXAMN010002113">
    <property type="protein sequence ID" value="CAK8997760.1"/>
    <property type="molecule type" value="Genomic_DNA"/>
</dbReference>
<dbReference type="Pfam" id="PF00675">
    <property type="entry name" value="Peptidase_M16"/>
    <property type="match status" value="1"/>
</dbReference>
<dbReference type="InterPro" id="IPR011249">
    <property type="entry name" value="Metalloenz_LuxS/M16"/>
</dbReference>
<keyword evidence="2" id="KW-1185">Reference proteome</keyword>
<dbReference type="PANTHER" id="PTHR11851:SF49">
    <property type="entry name" value="MITOCHONDRIAL-PROCESSING PEPTIDASE SUBUNIT ALPHA"/>
    <property type="match status" value="1"/>
</dbReference>
<evidence type="ECO:0000313" key="1">
    <source>
        <dbReference type="EMBL" id="CAK8997760.1"/>
    </source>
</evidence>
<dbReference type="InterPro" id="IPR011765">
    <property type="entry name" value="Pept_M16_N"/>
</dbReference>
<proteinExistence type="predicted"/>
<dbReference type="Gene3D" id="3.30.830.10">
    <property type="entry name" value="Metalloenzyme, LuxS/M16 peptidase-like"/>
    <property type="match status" value="2"/>
</dbReference>
<dbReference type="Proteomes" id="UP001642484">
    <property type="component" value="Unassembled WGS sequence"/>
</dbReference>
<dbReference type="InterPro" id="IPR007863">
    <property type="entry name" value="Peptidase_M16_C"/>
</dbReference>
<organism evidence="1 2">
    <name type="scientific">Durusdinium trenchii</name>
    <dbReference type="NCBI Taxonomy" id="1381693"/>
    <lineage>
        <taxon>Eukaryota</taxon>
        <taxon>Sar</taxon>
        <taxon>Alveolata</taxon>
        <taxon>Dinophyceae</taxon>
        <taxon>Suessiales</taxon>
        <taxon>Symbiodiniaceae</taxon>
        <taxon>Durusdinium</taxon>
    </lineage>
</organism>
<gene>
    <name evidence="1" type="ORF">CCMP2556_LOCUS4978</name>
</gene>
<reference evidence="1 2" key="1">
    <citation type="submission" date="2024-02" db="EMBL/GenBank/DDBJ databases">
        <authorList>
            <person name="Chen Y."/>
            <person name="Shah S."/>
            <person name="Dougan E. K."/>
            <person name="Thang M."/>
            <person name="Chan C."/>
        </authorList>
    </citation>
    <scope>NUCLEOTIDE SEQUENCE [LARGE SCALE GENOMIC DNA]</scope>
</reference>
<evidence type="ECO:0000313" key="2">
    <source>
        <dbReference type="Proteomes" id="UP001642484"/>
    </source>
</evidence>
<protein>
    <submittedName>
        <fullName evidence="1">Uncharacterized protein</fullName>
    </submittedName>
</protein>
<dbReference type="SUPFAM" id="SSF63411">
    <property type="entry name" value="LuxS/MPP-like metallohydrolase"/>
    <property type="match status" value="2"/>
</dbReference>
<sequence>MLSTRVSVAMRHRASLVACRAAAQVPATTFNEVKFVKEDVEKVMMELPDYNFYEFKEPVPNPYQGTTLDRSILLDPPAPALVAPKFEFSKLENGIKIASVDKQGLTARLGLYVHAGSRFETSANLGAAHMAALMGFRSTAHLSHLRTVKTLEQMGADQSASAKSGREEILYQVDVQREMLPYVVPLMVGNVIFPRMLPWEVKSAQGDVKTDKEALMSNPDSMVSELLHKAAYCNNTLGRSPLMSERSMGYFTPETVRGYLLDHFAPERMVFVGVNVQHAELTKWVMRSFADYNAIPMKKREDTKATYTGGDMRMEGKSPYCHLALGLQSCAFGHAELAPVALIQELLGGGAAATSTIGSGVTSRLSTQVVKQSPFVESCMAFNTSYADSGLFGVYGVGQAEKAGDMAMAMATALKGAGSVTKDELAKAKAMLKGKMLRQADNDSELMQDMGQQLLLTGKYGSAAEFTKIIDAVTEAEVADCAKKMLGSKLSVAAFGDIHAVPAYATIEGALK</sequence>
<comment type="caution">
    <text evidence="1">The sequence shown here is derived from an EMBL/GenBank/DDBJ whole genome shotgun (WGS) entry which is preliminary data.</text>
</comment>
<dbReference type="Pfam" id="PF05193">
    <property type="entry name" value="Peptidase_M16_C"/>
    <property type="match status" value="1"/>
</dbReference>
<name>A0ABP0I8T7_9DINO</name>
<dbReference type="PANTHER" id="PTHR11851">
    <property type="entry name" value="METALLOPROTEASE"/>
    <property type="match status" value="1"/>
</dbReference>
<accession>A0ABP0I8T7</accession>